<dbReference type="InterPro" id="IPR020471">
    <property type="entry name" value="AKR"/>
</dbReference>
<evidence type="ECO:0000256" key="3">
    <source>
        <dbReference type="ARBA" id="ARBA00023002"/>
    </source>
</evidence>
<dbReference type="PANTHER" id="PTHR43827">
    <property type="entry name" value="2,5-DIKETO-D-GLUCONIC ACID REDUCTASE"/>
    <property type="match status" value="1"/>
</dbReference>
<dbReference type="SUPFAM" id="SSF51430">
    <property type="entry name" value="NAD(P)-linked oxidoreductase"/>
    <property type="match status" value="1"/>
</dbReference>
<keyword evidence="2" id="KW-0521">NADP</keyword>
<dbReference type="InterPro" id="IPR036812">
    <property type="entry name" value="NAD(P)_OxRdtase_dom_sf"/>
</dbReference>
<dbReference type="EC" id="1.1.1.-" evidence="6"/>
<evidence type="ECO:0000256" key="4">
    <source>
        <dbReference type="ARBA" id="ARBA00049445"/>
    </source>
</evidence>
<dbReference type="PIRSF" id="PIRSF000097">
    <property type="entry name" value="AKR"/>
    <property type="match status" value="1"/>
</dbReference>
<feature type="domain" description="NADP-dependent oxidoreductase" evidence="5">
    <location>
        <begin position="33"/>
        <end position="276"/>
    </location>
</feature>
<keyword evidence="3 6" id="KW-0560">Oxidoreductase</keyword>
<dbReference type="PROSITE" id="PS00798">
    <property type="entry name" value="ALDOKETO_REDUCTASE_1"/>
    <property type="match status" value="1"/>
</dbReference>
<dbReference type="InterPro" id="IPR018170">
    <property type="entry name" value="Aldo/ket_reductase_CS"/>
</dbReference>
<dbReference type="NCBIfam" id="NF008598">
    <property type="entry name" value="PRK11565.1"/>
    <property type="match status" value="1"/>
</dbReference>
<dbReference type="Proteomes" id="UP000195338">
    <property type="component" value="Unassembled WGS sequence"/>
</dbReference>
<dbReference type="Pfam" id="PF00248">
    <property type="entry name" value="Aldo_ket_red"/>
    <property type="match status" value="1"/>
</dbReference>
<dbReference type="GO" id="GO:0050580">
    <property type="term" value="F:2,5-didehydrogluconate reductase activity"/>
    <property type="evidence" value="ECO:0007669"/>
    <property type="project" value="UniProtKB-EC"/>
</dbReference>
<dbReference type="EMBL" id="FLUX01000033">
    <property type="protein sequence ID" value="SBW26010.1"/>
    <property type="molecule type" value="Genomic_DNA"/>
</dbReference>
<keyword evidence="7" id="KW-1185">Reference proteome</keyword>
<reference evidence="6 7" key="1">
    <citation type="submission" date="2016-04" db="EMBL/GenBank/DDBJ databases">
        <authorList>
            <person name="Mornico D."/>
        </authorList>
    </citation>
    <scope>NUCLEOTIDE SEQUENCE [LARGE SCALE GENOMIC DNA]</scope>
    <source>
        <strain evidence="6 7">A121</strain>
    </source>
</reference>
<sequence length="290" mass="32836">MSPEYVPVTVIQGGIMTTPTMIKLQDGNVMPQLGLGVWKASNEEVITAIHKALEVGYRSIDTAAAYKNEEGVGKAIRDAGIPRDELFITTKLWNDDQKRPREALLESMEKLQVDYLDLYLMHWPVPAIDHYVEAWENMIDLQKEGLIKSIGVCNFQINHLQRLMDETGVPPVINQIELHPLMQQRQLHAWNATHKIQTESWSPLAQGGQDVFDQKIIRDLAEKYGKTPAQIVIRWHLDSGLVVIPKSVTPARIAENFNVWDFRLDKDELGEIAKLDQGKRLGPDPDQFGG</sequence>
<evidence type="ECO:0000313" key="7">
    <source>
        <dbReference type="Proteomes" id="UP000195338"/>
    </source>
</evidence>
<evidence type="ECO:0000313" key="6">
    <source>
        <dbReference type="EMBL" id="SBW26010.1"/>
    </source>
</evidence>
<dbReference type="PRINTS" id="PR00069">
    <property type="entry name" value="ALDKETRDTASE"/>
</dbReference>
<organism evidence="6 7">
    <name type="scientific">Citrobacter europaeus</name>
    <dbReference type="NCBI Taxonomy" id="1914243"/>
    <lineage>
        <taxon>Bacteria</taxon>
        <taxon>Pseudomonadati</taxon>
        <taxon>Pseudomonadota</taxon>
        <taxon>Gammaproteobacteria</taxon>
        <taxon>Enterobacterales</taxon>
        <taxon>Enterobacteriaceae</taxon>
        <taxon>Citrobacter</taxon>
    </lineage>
</organism>
<gene>
    <name evidence="6" type="ORF">BN4901_2896</name>
</gene>
<protein>
    <submittedName>
        <fullName evidence="6">Methylglyoxal reductase, acetol producing / 2,5-diketo-D-gluconate reductase A</fullName>
        <ecNumber evidence="6">1.1.1.-</ecNumber>
        <ecNumber evidence="6">1.1.1.274</ecNumber>
    </submittedName>
</protein>
<comment type="caution">
    <text evidence="6">The sequence shown here is derived from an EMBL/GenBank/DDBJ whole genome shotgun (WGS) entry which is preliminary data.</text>
</comment>
<dbReference type="InterPro" id="IPR023210">
    <property type="entry name" value="NADP_OxRdtase_dom"/>
</dbReference>
<accession>A0ABY0JQU6</accession>
<evidence type="ECO:0000256" key="1">
    <source>
        <dbReference type="ARBA" id="ARBA00007905"/>
    </source>
</evidence>
<evidence type="ECO:0000256" key="2">
    <source>
        <dbReference type="ARBA" id="ARBA00022857"/>
    </source>
</evidence>
<dbReference type="PROSITE" id="PS00063">
    <property type="entry name" value="ALDOKETO_REDUCTASE_3"/>
    <property type="match status" value="1"/>
</dbReference>
<proteinExistence type="inferred from homology"/>
<dbReference type="PROSITE" id="PS00062">
    <property type="entry name" value="ALDOKETO_REDUCTASE_2"/>
    <property type="match status" value="1"/>
</dbReference>
<dbReference type="EC" id="1.1.1.274" evidence="6"/>
<name>A0ABY0JQU6_9ENTR</name>
<dbReference type="PANTHER" id="PTHR43827:SF3">
    <property type="entry name" value="NADP-DEPENDENT OXIDOREDUCTASE DOMAIN-CONTAINING PROTEIN"/>
    <property type="match status" value="1"/>
</dbReference>
<dbReference type="Gene3D" id="3.20.20.100">
    <property type="entry name" value="NADP-dependent oxidoreductase domain"/>
    <property type="match status" value="1"/>
</dbReference>
<comment type="catalytic activity">
    <reaction evidence="4">
        <text>hydroxyacetone + NADP(+) = methylglyoxal + NADPH + H(+)</text>
        <dbReference type="Rhea" id="RHEA:27986"/>
        <dbReference type="ChEBI" id="CHEBI:15378"/>
        <dbReference type="ChEBI" id="CHEBI:17158"/>
        <dbReference type="ChEBI" id="CHEBI:27957"/>
        <dbReference type="ChEBI" id="CHEBI:57783"/>
        <dbReference type="ChEBI" id="CHEBI:58349"/>
    </reaction>
</comment>
<evidence type="ECO:0000259" key="5">
    <source>
        <dbReference type="Pfam" id="PF00248"/>
    </source>
</evidence>
<comment type="similarity">
    <text evidence="1">Belongs to the aldo/keto reductase family.</text>
</comment>